<dbReference type="Pfam" id="PF07299">
    <property type="entry name" value="EF-G-binding_N"/>
    <property type="match status" value="1"/>
</dbReference>
<reference evidence="3 4" key="1">
    <citation type="submission" date="2022-03" db="EMBL/GenBank/DDBJ databases">
        <authorList>
            <person name="Jo J.-H."/>
            <person name="Im W.-T."/>
        </authorList>
    </citation>
    <scope>NUCLEOTIDE SEQUENCE [LARGE SCALE GENOMIC DNA]</scope>
    <source>
        <strain evidence="3 4">MA9</strain>
    </source>
</reference>
<accession>A0ABS9UHU3</accession>
<dbReference type="InterPro" id="IPR038344">
    <property type="entry name" value="EF-G_N_sf"/>
</dbReference>
<dbReference type="InterPro" id="IPR010841">
    <property type="entry name" value="EF-G-binding_N"/>
</dbReference>
<dbReference type="Proteomes" id="UP001316087">
    <property type="component" value="Unassembled WGS sequence"/>
</dbReference>
<dbReference type="Pfam" id="PF16571">
    <property type="entry name" value="FBP_C"/>
    <property type="match status" value="1"/>
</dbReference>
<feature type="domain" description="Elongation factor G-binding protein N-terminal" evidence="1">
    <location>
        <begin position="5"/>
        <end position="84"/>
    </location>
</feature>
<evidence type="ECO:0000313" key="3">
    <source>
        <dbReference type="EMBL" id="MCH7323945.1"/>
    </source>
</evidence>
<name>A0ABS9UHU3_9BACL</name>
<evidence type="ECO:0000313" key="4">
    <source>
        <dbReference type="Proteomes" id="UP001316087"/>
    </source>
</evidence>
<dbReference type="Gene3D" id="1.20.1280.250">
    <property type="match status" value="1"/>
</dbReference>
<dbReference type="RefSeq" id="WP_241371105.1">
    <property type="nucleotide sequence ID" value="NZ_JAKZFC010000012.1"/>
</dbReference>
<proteinExistence type="predicted"/>
<organism evidence="3 4">
    <name type="scientific">Solibacillus palustris</name>
    <dbReference type="NCBI Taxonomy" id="2908203"/>
    <lineage>
        <taxon>Bacteria</taxon>
        <taxon>Bacillati</taxon>
        <taxon>Bacillota</taxon>
        <taxon>Bacilli</taxon>
        <taxon>Bacillales</taxon>
        <taxon>Caryophanaceae</taxon>
        <taxon>Solibacillus</taxon>
    </lineage>
</organism>
<dbReference type="InterPro" id="IPR032330">
    <property type="entry name" value="EF-G-binding_C"/>
</dbReference>
<dbReference type="EMBL" id="JAKZFC010000012">
    <property type="protein sequence ID" value="MCH7323945.1"/>
    <property type="molecule type" value="Genomic_DNA"/>
</dbReference>
<feature type="domain" description="Elongation factor G-binding protein C-terminal treble-clef zinc-finger" evidence="2">
    <location>
        <begin position="98"/>
        <end position="201"/>
    </location>
</feature>
<gene>
    <name evidence="3" type="ORF">LZ480_18950</name>
</gene>
<evidence type="ECO:0000259" key="1">
    <source>
        <dbReference type="Pfam" id="PF07299"/>
    </source>
</evidence>
<protein>
    <submittedName>
        <fullName evidence="3">FBP domain-containing protein</fullName>
    </submittedName>
</protein>
<sequence>MTAPFLTVADVRLIEQQVKKILRAKSSSSDTKIVNTVRGLAVAELREKLNMVNEDILKEVEILEDSINTELFFHSLKAYTIPFKAISDKGLQKLFKKDKKLKLPKLDSIDWQTISYLSWLDKGTNRQYIVLENEGEYIALRGIYEASTSTKGVCAICNQHSSVHLFTATVKGNGDHYTSYSNYICEDVLVCNSYVSDYTKLEQFVYRNLASNECGK</sequence>
<keyword evidence="4" id="KW-1185">Reference proteome</keyword>
<evidence type="ECO:0000259" key="2">
    <source>
        <dbReference type="Pfam" id="PF16571"/>
    </source>
</evidence>
<comment type="caution">
    <text evidence="3">The sequence shown here is derived from an EMBL/GenBank/DDBJ whole genome shotgun (WGS) entry which is preliminary data.</text>
</comment>